<dbReference type="SMART" id="SM00406">
    <property type="entry name" value="IGv"/>
    <property type="match status" value="1"/>
</dbReference>
<evidence type="ECO:0000313" key="9">
    <source>
        <dbReference type="Proteomes" id="UP000694620"/>
    </source>
</evidence>
<evidence type="ECO:0000256" key="1">
    <source>
        <dbReference type="ARBA" id="ARBA00022729"/>
    </source>
</evidence>
<keyword evidence="1 6" id="KW-0732">Signal</keyword>
<dbReference type="PANTHER" id="PTHR19367:SF18">
    <property type="entry name" value="T CELL RECEPTOR ALPHA VARIABLE 16"/>
    <property type="match status" value="1"/>
</dbReference>
<feature type="compositionally biased region" description="Basic and acidic residues" evidence="5">
    <location>
        <begin position="141"/>
        <end position="152"/>
    </location>
</feature>
<reference evidence="8" key="2">
    <citation type="submission" date="2025-08" db="UniProtKB">
        <authorList>
            <consortium name="Ensembl"/>
        </authorList>
    </citation>
    <scope>IDENTIFICATION</scope>
</reference>
<dbReference type="AlphaFoldDB" id="A0A8C4RYD9"/>
<evidence type="ECO:0000313" key="8">
    <source>
        <dbReference type="Ensembl" id="ENSECRP00000008660.1"/>
    </source>
</evidence>
<dbReference type="Pfam" id="PF07686">
    <property type="entry name" value="V-set"/>
    <property type="match status" value="1"/>
</dbReference>
<dbReference type="InterPro" id="IPR013106">
    <property type="entry name" value="Ig_V-set"/>
</dbReference>
<protein>
    <recommendedName>
        <fullName evidence="7">Immunoglobulin V-set domain-containing protein</fullName>
    </recommendedName>
</protein>
<dbReference type="Gene3D" id="2.60.40.10">
    <property type="entry name" value="Immunoglobulins"/>
    <property type="match status" value="1"/>
</dbReference>
<dbReference type="InterPro" id="IPR036179">
    <property type="entry name" value="Ig-like_dom_sf"/>
</dbReference>
<evidence type="ECO:0000259" key="7">
    <source>
        <dbReference type="SMART" id="SM00406"/>
    </source>
</evidence>
<dbReference type="Ensembl" id="ENSECRT00000008806.1">
    <property type="protein sequence ID" value="ENSECRP00000008660.1"/>
    <property type="gene ID" value="ENSECRG00000005808.1"/>
</dbReference>
<evidence type="ECO:0000256" key="2">
    <source>
        <dbReference type="ARBA" id="ARBA00023130"/>
    </source>
</evidence>
<proteinExistence type="predicted"/>
<reference evidence="8" key="3">
    <citation type="submission" date="2025-09" db="UniProtKB">
        <authorList>
            <consortium name="Ensembl"/>
        </authorList>
    </citation>
    <scope>IDENTIFICATION</scope>
</reference>
<dbReference type="InterPro" id="IPR013783">
    <property type="entry name" value="Ig-like_fold"/>
</dbReference>
<dbReference type="GeneTree" id="ENSGT01030000234557"/>
<evidence type="ECO:0000256" key="4">
    <source>
        <dbReference type="ARBA" id="ARBA00023319"/>
    </source>
</evidence>
<keyword evidence="9" id="KW-1185">Reference proteome</keyword>
<keyword evidence="2" id="KW-1064">Adaptive immunity</keyword>
<evidence type="ECO:0000256" key="5">
    <source>
        <dbReference type="SAM" id="MobiDB-lite"/>
    </source>
</evidence>
<feature type="chain" id="PRO_5034708970" description="Immunoglobulin V-set domain-containing protein" evidence="6">
    <location>
        <begin position="31"/>
        <end position="152"/>
    </location>
</feature>
<name>A0A8C4RYD9_ERPCA</name>
<feature type="signal peptide" evidence="6">
    <location>
        <begin position="1"/>
        <end position="30"/>
    </location>
</feature>
<feature type="region of interest" description="Disordered" evidence="5">
    <location>
        <begin position="133"/>
        <end position="152"/>
    </location>
</feature>
<organism evidence="8 9">
    <name type="scientific">Erpetoichthys calabaricus</name>
    <name type="common">Rope fish</name>
    <name type="synonym">Calamoichthys calabaricus</name>
    <dbReference type="NCBI Taxonomy" id="27687"/>
    <lineage>
        <taxon>Eukaryota</taxon>
        <taxon>Metazoa</taxon>
        <taxon>Chordata</taxon>
        <taxon>Craniata</taxon>
        <taxon>Vertebrata</taxon>
        <taxon>Euteleostomi</taxon>
        <taxon>Actinopterygii</taxon>
        <taxon>Polypteriformes</taxon>
        <taxon>Polypteridae</taxon>
        <taxon>Erpetoichthys</taxon>
    </lineage>
</organism>
<keyword evidence="2" id="KW-0391">Immunity</keyword>
<keyword evidence="3" id="KW-0675">Receptor</keyword>
<reference evidence="8" key="1">
    <citation type="submission" date="2021-06" db="EMBL/GenBank/DDBJ databases">
        <authorList>
            <consortium name="Wellcome Sanger Institute Data Sharing"/>
        </authorList>
    </citation>
    <scope>NUCLEOTIDE SEQUENCE [LARGE SCALE GENOMIC DNA]</scope>
</reference>
<dbReference type="SUPFAM" id="SSF48726">
    <property type="entry name" value="Immunoglobulin"/>
    <property type="match status" value="1"/>
</dbReference>
<feature type="domain" description="Immunoglobulin V-set" evidence="7">
    <location>
        <begin position="45"/>
        <end position="124"/>
    </location>
</feature>
<evidence type="ECO:0000256" key="3">
    <source>
        <dbReference type="ARBA" id="ARBA00023170"/>
    </source>
</evidence>
<evidence type="ECO:0000256" key="6">
    <source>
        <dbReference type="SAM" id="SignalP"/>
    </source>
</evidence>
<accession>A0A8C4RYD9</accession>
<dbReference type="GO" id="GO:0002250">
    <property type="term" value="P:adaptive immune response"/>
    <property type="evidence" value="ECO:0007669"/>
    <property type="project" value="UniProtKB-KW"/>
</dbReference>
<keyword evidence="4" id="KW-0393">Immunoglobulin domain</keyword>
<sequence length="152" mass="17730">MTNLNPSIHPFSNPIFICLFVCFLCPLGHGIEDRVWQPETLEKQRVEVKCNFETTDTTNIYLFWYIQPPSGFPRHLMTRASSYNTNEEGFKERFNATLNLIDKTVHLKISLSRLSDSAIYFCALRPTVKKMKPTQGTRQEPILDRVPTHHRF</sequence>
<dbReference type="Proteomes" id="UP000694620">
    <property type="component" value="Chromosome 9"/>
</dbReference>
<dbReference type="InterPro" id="IPR051287">
    <property type="entry name" value="TCR_variable_region"/>
</dbReference>
<dbReference type="PANTHER" id="PTHR19367">
    <property type="entry name" value="T-CELL RECEPTOR ALPHA CHAIN V REGION"/>
    <property type="match status" value="1"/>
</dbReference>